<dbReference type="PANTHER" id="PTHR42799:SF26">
    <property type="entry name" value="PEPTIDE-METHIONINE (S)-S-OXIDE REDUCTASE"/>
    <property type="match status" value="1"/>
</dbReference>
<evidence type="ECO:0000256" key="5">
    <source>
        <dbReference type="ARBA" id="ARBA00030643"/>
    </source>
</evidence>
<reference evidence="8 9" key="2">
    <citation type="submission" date="2018-08" db="EMBL/GenBank/DDBJ databases">
        <title>Aphanomyces genome sequencing and annotation.</title>
        <authorList>
            <person name="Minardi D."/>
            <person name="Oidtmann B."/>
            <person name="Van Der Giezen M."/>
            <person name="Studholme D.J."/>
        </authorList>
    </citation>
    <scope>NUCLEOTIDE SEQUENCE [LARGE SCALE GENOMIC DNA]</scope>
    <source>
        <strain evidence="8 9">NJM0002</strain>
    </source>
</reference>
<dbReference type="EC" id="1.8.4.11" evidence="2"/>
<dbReference type="SUPFAM" id="SSF55068">
    <property type="entry name" value="Peptide methionine sulfoxide reductase"/>
    <property type="match status" value="1"/>
</dbReference>
<dbReference type="PROSITE" id="PS51257">
    <property type="entry name" value="PROKAR_LIPOPROTEIN"/>
    <property type="match status" value="1"/>
</dbReference>
<keyword evidence="3" id="KW-0560">Oxidoreductase</keyword>
<dbReference type="HAMAP" id="MF_01401">
    <property type="entry name" value="MsrA"/>
    <property type="match status" value="1"/>
</dbReference>
<feature type="domain" description="Peptide methionine sulphoxide reductase MsrA" evidence="6">
    <location>
        <begin position="20"/>
        <end position="162"/>
    </location>
</feature>
<dbReference type="AlphaFoldDB" id="A0A024USW4"/>
<proteinExistence type="inferred from homology"/>
<evidence type="ECO:0000256" key="3">
    <source>
        <dbReference type="ARBA" id="ARBA00023002"/>
    </source>
</evidence>
<dbReference type="GeneID" id="20078562"/>
<organism evidence="7">
    <name type="scientific">Aphanomyces invadans</name>
    <dbReference type="NCBI Taxonomy" id="157072"/>
    <lineage>
        <taxon>Eukaryota</taxon>
        <taxon>Sar</taxon>
        <taxon>Stramenopiles</taxon>
        <taxon>Oomycota</taxon>
        <taxon>Saprolegniomycetes</taxon>
        <taxon>Saprolegniales</taxon>
        <taxon>Verrucalvaceae</taxon>
        <taxon>Aphanomyces</taxon>
    </lineage>
</organism>
<keyword evidence="9" id="KW-1185">Reference proteome</keyword>
<protein>
    <recommendedName>
        <fullName evidence="2">peptide-methionine (S)-S-oxide reductase</fullName>
        <ecNumber evidence="2">1.8.4.11</ecNumber>
    </recommendedName>
    <alternativeName>
        <fullName evidence="5">Peptide-methionine (S)-S-oxide reductase</fullName>
    </alternativeName>
    <alternativeName>
        <fullName evidence="4">Protein-methionine-S-oxide reductase</fullName>
    </alternativeName>
</protein>
<sequence>MHNVKGLSRTPSVNKHHQLATFAAGCFWSAQLHFKCVTGVLNTQVGFMNGRTHNPTFEEVCADTTGHALVVQITFDDTAVSYDDLLEYFWSIHTAYDGLGEMDLGGPHRSGIYFHSEAQHEAAVASKTKHEALLARETWTEIAPAGTFYPADDYHQRYLEKGGQCVHGDKHPCCG</sequence>
<dbReference type="GO" id="GO:0034599">
    <property type="term" value="P:cellular response to oxidative stress"/>
    <property type="evidence" value="ECO:0007669"/>
    <property type="project" value="TreeGrafter"/>
</dbReference>
<evidence type="ECO:0000256" key="2">
    <source>
        <dbReference type="ARBA" id="ARBA00012502"/>
    </source>
</evidence>
<dbReference type="EMBL" id="QUSY01000116">
    <property type="protein sequence ID" value="RHY32743.1"/>
    <property type="molecule type" value="Genomic_DNA"/>
</dbReference>
<evidence type="ECO:0000256" key="1">
    <source>
        <dbReference type="ARBA" id="ARBA00005591"/>
    </source>
</evidence>
<dbReference type="InterPro" id="IPR036509">
    <property type="entry name" value="Met_Sox_Rdtase_MsrA_sf"/>
</dbReference>
<dbReference type="InterPro" id="IPR050162">
    <property type="entry name" value="MsrA_MetSO_reductase"/>
</dbReference>
<dbReference type="Gene3D" id="3.30.1060.10">
    <property type="entry name" value="Peptide methionine sulphoxide reductase MsrA"/>
    <property type="match status" value="1"/>
</dbReference>
<evidence type="ECO:0000256" key="4">
    <source>
        <dbReference type="ARBA" id="ARBA00030273"/>
    </source>
</evidence>
<comment type="similarity">
    <text evidence="1">Belongs to the MsrA Met sulfoxide reductase family.</text>
</comment>
<accession>A0A024USW4</accession>
<dbReference type="Pfam" id="PF01625">
    <property type="entry name" value="PMSR"/>
    <property type="match status" value="1"/>
</dbReference>
<reference evidence="7" key="1">
    <citation type="submission" date="2013-12" db="EMBL/GenBank/DDBJ databases">
        <title>The Genome Sequence of Aphanomyces invadans NJM9701.</title>
        <authorList>
            <consortium name="The Broad Institute Genomics Platform"/>
            <person name="Russ C."/>
            <person name="Tyler B."/>
            <person name="van West P."/>
            <person name="Dieguez-Uribeondo J."/>
            <person name="Young S.K."/>
            <person name="Zeng Q."/>
            <person name="Gargeya S."/>
            <person name="Fitzgerald M."/>
            <person name="Abouelleil A."/>
            <person name="Alvarado L."/>
            <person name="Chapman S.B."/>
            <person name="Gainer-Dewar J."/>
            <person name="Goldberg J."/>
            <person name="Griggs A."/>
            <person name="Gujja S."/>
            <person name="Hansen M."/>
            <person name="Howarth C."/>
            <person name="Imamovic A."/>
            <person name="Ireland A."/>
            <person name="Larimer J."/>
            <person name="McCowan C."/>
            <person name="Murphy C."/>
            <person name="Pearson M."/>
            <person name="Poon T.W."/>
            <person name="Priest M."/>
            <person name="Roberts A."/>
            <person name="Saif S."/>
            <person name="Shea T."/>
            <person name="Sykes S."/>
            <person name="Wortman J."/>
            <person name="Nusbaum C."/>
            <person name="Birren B."/>
        </authorList>
    </citation>
    <scope>NUCLEOTIDE SEQUENCE [LARGE SCALE GENOMIC DNA]</scope>
    <source>
        <strain evidence="7">NJM9701</strain>
    </source>
</reference>
<dbReference type="InterPro" id="IPR002569">
    <property type="entry name" value="Met_Sox_Rdtase_MsrA_dom"/>
</dbReference>
<dbReference type="GO" id="GO:0005737">
    <property type="term" value="C:cytoplasm"/>
    <property type="evidence" value="ECO:0007669"/>
    <property type="project" value="TreeGrafter"/>
</dbReference>
<dbReference type="Proteomes" id="UP000285060">
    <property type="component" value="Unassembled WGS sequence"/>
</dbReference>
<dbReference type="GO" id="GO:0008113">
    <property type="term" value="F:peptide-methionine (S)-S-oxide reductase activity"/>
    <property type="evidence" value="ECO:0007669"/>
    <property type="project" value="UniProtKB-EC"/>
</dbReference>
<dbReference type="NCBIfam" id="TIGR00401">
    <property type="entry name" value="msrA"/>
    <property type="match status" value="1"/>
</dbReference>
<dbReference type="STRING" id="157072.A0A024USW4"/>
<dbReference type="eggNOG" id="KOG1635">
    <property type="taxonomic scope" value="Eukaryota"/>
</dbReference>
<name>A0A024USW4_9STRA</name>
<gene>
    <name evidence="8" type="ORF">DYB32_002296</name>
    <name evidence="7" type="ORF">H310_01512</name>
</gene>
<evidence type="ECO:0000313" key="7">
    <source>
        <dbReference type="EMBL" id="ETW09045.1"/>
    </source>
</evidence>
<dbReference type="EMBL" id="KI913953">
    <property type="protein sequence ID" value="ETW09045.1"/>
    <property type="molecule type" value="Genomic_DNA"/>
</dbReference>
<evidence type="ECO:0000313" key="9">
    <source>
        <dbReference type="Proteomes" id="UP000285060"/>
    </source>
</evidence>
<dbReference type="PANTHER" id="PTHR42799">
    <property type="entry name" value="MITOCHONDRIAL PEPTIDE METHIONINE SULFOXIDE REDUCTASE"/>
    <property type="match status" value="1"/>
</dbReference>
<dbReference type="VEuPathDB" id="FungiDB:H310_01512"/>
<evidence type="ECO:0000259" key="6">
    <source>
        <dbReference type="Pfam" id="PF01625"/>
    </source>
</evidence>
<dbReference type="RefSeq" id="XP_008862850.1">
    <property type="nucleotide sequence ID" value="XM_008864628.1"/>
</dbReference>
<dbReference type="OrthoDB" id="77405at2759"/>
<evidence type="ECO:0000313" key="8">
    <source>
        <dbReference type="EMBL" id="RHY32743.1"/>
    </source>
</evidence>